<protein>
    <recommendedName>
        <fullName evidence="4 6">Signal peptidase I</fullName>
        <ecNumber evidence="4 6">3.4.21.89</ecNumber>
    </recommendedName>
</protein>
<dbReference type="NCBIfam" id="TIGR02227">
    <property type="entry name" value="sigpep_I_bact"/>
    <property type="match status" value="1"/>
</dbReference>
<dbReference type="CDD" id="cd06530">
    <property type="entry name" value="S26_SPase_I"/>
    <property type="match status" value="1"/>
</dbReference>
<comment type="catalytic activity">
    <reaction evidence="1 6">
        <text>Cleavage of hydrophobic, N-terminal signal or leader sequences from secreted and periplasmic proteins.</text>
        <dbReference type="EC" id="3.4.21.89"/>
    </reaction>
</comment>
<dbReference type="PRINTS" id="PR00727">
    <property type="entry name" value="LEADERPTASE"/>
</dbReference>
<dbReference type="EC" id="3.4.21.89" evidence="4 6"/>
<evidence type="ECO:0000256" key="3">
    <source>
        <dbReference type="ARBA" id="ARBA00009370"/>
    </source>
</evidence>
<evidence type="ECO:0000313" key="8">
    <source>
        <dbReference type="EMBL" id="GAA1682126.1"/>
    </source>
</evidence>
<keyword evidence="6" id="KW-1133">Transmembrane helix</keyword>
<keyword evidence="9" id="KW-1185">Reference proteome</keyword>
<keyword evidence="6" id="KW-0812">Transmembrane</keyword>
<comment type="subcellular location">
    <subcellularLocation>
        <location evidence="2">Cell membrane</location>
        <topology evidence="2">Single-pass type II membrane protein</topology>
    </subcellularLocation>
    <subcellularLocation>
        <location evidence="6">Membrane</location>
        <topology evidence="6">Single-pass type II membrane protein</topology>
    </subcellularLocation>
</comment>
<evidence type="ECO:0000259" key="7">
    <source>
        <dbReference type="Pfam" id="PF10502"/>
    </source>
</evidence>
<dbReference type="InterPro" id="IPR019533">
    <property type="entry name" value="Peptidase_S26"/>
</dbReference>
<keyword evidence="6" id="KW-0472">Membrane</keyword>
<comment type="similarity">
    <text evidence="3 6">Belongs to the peptidase S26 family.</text>
</comment>
<feature type="transmembrane region" description="Helical" evidence="6">
    <location>
        <begin position="12"/>
        <end position="35"/>
    </location>
</feature>
<evidence type="ECO:0000256" key="6">
    <source>
        <dbReference type="RuleBase" id="RU362042"/>
    </source>
</evidence>
<dbReference type="InterPro" id="IPR000223">
    <property type="entry name" value="Pept_S26A_signal_pept_1"/>
</dbReference>
<dbReference type="PANTHER" id="PTHR43390:SF1">
    <property type="entry name" value="CHLOROPLAST PROCESSING PEPTIDASE"/>
    <property type="match status" value="1"/>
</dbReference>
<name>A0ABN2H522_9ACTN</name>
<dbReference type="SUPFAM" id="SSF51306">
    <property type="entry name" value="LexA/Signal peptidase"/>
    <property type="match status" value="1"/>
</dbReference>
<feature type="domain" description="Peptidase S26" evidence="7">
    <location>
        <begin position="16"/>
        <end position="182"/>
    </location>
</feature>
<comment type="caution">
    <text evidence="8">The sequence shown here is derived from an EMBL/GenBank/DDBJ whole genome shotgun (WGS) entry which is preliminary data.</text>
</comment>
<proteinExistence type="inferred from homology"/>
<dbReference type="PANTHER" id="PTHR43390">
    <property type="entry name" value="SIGNAL PEPTIDASE I"/>
    <property type="match status" value="1"/>
</dbReference>
<evidence type="ECO:0000256" key="4">
    <source>
        <dbReference type="ARBA" id="ARBA00013208"/>
    </source>
</evidence>
<gene>
    <name evidence="8" type="ORF">GCM10009765_34110</name>
</gene>
<dbReference type="EMBL" id="BAAANY010000010">
    <property type="protein sequence ID" value="GAA1682126.1"/>
    <property type="molecule type" value="Genomic_DNA"/>
</dbReference>
<evidence type="ECO:0000256" key="2">
    <source>
        <dbReference type="ARBA" id="ARBA00004401"/>
    </source>
</evidence>
<organism evidence="8 9">
    <name type="scientific">Fodinicola feengrottensis</name>
    <dbReference type="NCBI Taxonomy" id="435914"/>
    <lineage>
        <taxon>Bacteria</taxon>
        <taxon>Bacillati</taxon>
        <taxon>Actinomycetota</taxon>
        <taxon>Actinomycetes</taxon>
        <taxon>Mycobacteriales</taxon>
        <taxon>Fodinicola</taxon>
    </lineage>
</organism>
<dbReference type="Pfam" id="PF10502">
    <property type="entry name" value="Peptidase_S26"/>
    <property type="match status" value="1"/>
</dbReference>
<evidence type="ECO:0000313" key="9">
    <source>
        <dbReference type="Proteomes" id="UP001500618"/>
    </source>
</evidence>
<dbReference type="Proteomes" id="UP001500618">
    <property type="component" value="Unassembled WGS sequence"/>
</dbReference>
<dbReference type="PROSITE" id="PS00761">
    <property type="entry name" value="SPASE_I_3"/>
    <property type="match status" value="1"/>
</dbReference>
<reference evidence="8 9" key="1">
    <citation type="journal article" date="2019" name="Int. J. Syst. Evol. Microbiol.">
        <title>The Global Catalogue of Microorganisms (GCM) 10K type strain sequencing project: providing services to taxonomists for standard genome sequencing and annotation.</title>
        <authorList>
            <consortium name="The Broad Institute Genomics Platform"/>
            <consortium name="The Broad Institute Genome Sequencing Center for Infectious Disease"/>
            <person name="Wu L."/>
            <person name="Ma J."/>
        </authorList>
    </citation>
    <scope>NUCLEOTIDE SEQUENCE [LARGE SCALE GENOMIC DNA]</scope>
    <source>
        <strain evidence="8 9">JCM 14718</strain>
    </source>
</reference>
<dbReference type="Gene3D" id="2.10.109.10">
    <property type="entry name" value="Umud Fragment, subunit A"/>
    <property type="match status" value="1"/>
</dbReference>
<sequence length="205" mass="22882">MRAEQPKRKRLSFWIELPILIVFALVLALLVRTFLVQTFYIPSGSMEHTLEINDKVLVNKLIYDFRAPERGEIIVFQPPPSWDAPPNEQEFIKRVIGTPGDKVVCCNAAGKVTVNGYVLTEPYLYAGNVPSSMPFSIEVPAGRLFVLGDHREVSGDSRYHLTDQSGTIPIKSVEGRAFAIYWPISRWAPLSVPAIFDGVPAAPRS</sequence>
<dbReference type="InterPro" id="IPR019758">
    <property type="entry name" value="Pept_S26A_signal_pept_1_CS"/>
</dbReference>
<evidence type="ECO:0000256" key="5">
    <source>
        <dbReference type="ARBA" id="ARBA00022801"/>
    </source>
</evidence>
<keyword evidence="5 6" id="KW-0378">Hydrolase</keyword>
<evidence type="ECO:0000256" key="1">
    <source>
        <dbReference type="ARBA" id="ARBA00000677"/>
    </source>
</evidence>
<dbReference type="InterPro" id="IPR036286">
    <property type="entry name" value="LexA/Signal_pep-like_sf"/>
</dbReference>
<dbReference type="RefSeq" id="WP_344311248.1">
    <property type="nucleotide sequence ID" value="NZ_BAAANY010000010.1"/>
</dbReference>
<keyword evidence="6" id="KW-0645">Protease</keyword>
<accession>A0ABN2H522</accession>